<reference evidence="1" key="1">
    <citation type="submission" date="2013-04" db="EMBL/GenBank/DDBJ databases">
        <authorList>
            <person name="Harkins D.M."/>
            <person name="Durkin A.S."/>
            <person name="Brinkac L.M."/>
            <person name="Haft D.H."/>
            <person name="Selengut J.D."/>
            <person name="Sanka R."/>
            <person name="DePew J."/>
            <person name="Purushe J."/>
            <person name="Galloway R.L."/>
            <person name="Vinetz J.M."/>
            <person name="Sutton G.G."/>
            <person name="Nierman W.C."/>
            <person name="Fouts D.E."/>
        </authorList>
    </citation>
    <scope>NUCLEOTIDE SEQUENCE [LARGE SCALE GENOMIC DNA]</scope>
    <source>
        <strain evidence="1">CDC</strain>
    </source>
</reference>
<dbReference type="STRING" id="1218599.LEP1GSC195_3272"/>
<evidence type="ECO:0000313" key="2">
    <source>
        <dbReference type="Proteomes" id="UP000013984"/>
    </source>
</evidence>
<comment type="caution">
    <text evidence="1">The sequence shown here is derived from an EMBL/GenBank/DDBJ whole genome shotgun (WGS) entry which is preliminary data.</text>
</comment>
<protein>
    <submittedName>
        <fullName evidence="1">Membrane protein, PF09851 family</fullName>
    </submittedName>
</protein>
<dbReference type="Proteomes" id="UP000013984">
    <property type="component" value="Unassembled WGS sequence"/>
</dbReference>
<gene>
    <name evidence="1" type="ORF">LEP1GSC195_3272</name>
</gene>
<keyword evidence="2" id="KW-1185">Reference proteome</keyword>
<dbReference type="EMBL" id="AOGZ02000014">
    <property type="protein sequence ID" value="EOQ95292.1"/>
    <property type="molecule type" value="Genomic_DNA"/>
</dbReference>
<dbReference type="AlphaFoldDB" id="R8ZZM7"/>
<evidence type="ECO:0000313" key="1">
    <source>
        <dbReference type="EMBL" id="EOQ95292.1"/>
    </source>
</evidence>
<accession>R8ZZM7</accession>
<organism evidence="1 2">
    <name type="scientific">Leptospira wolbachii serovar Codice str. CDC</name>
    <dbReference type="NCBI Taxonomy" id="1218599"/>
    <lineage>
        <taxon>Bacteria</taxon>
        <taxon>Pseudomonadati</taxon>
        <taxon>Spirochaetota</taxon>
        <taxon>Spirochaetia</taxon>
        <taxon>Leptospirales</taxon>
        <taxon>Leptospiraceae</taxon>
        <taxon>Leptospira</taxon>
    </lineage>
</organism>
<proteinExistence type="predicted"/>
<sequence length="304" mass="35544">MACAFHFSPDKKPNTIKNKTSRYTVFSVFINSLTASSKKSFVLLLIFFITDCSSFASKIKLIDSSASLAFFEVEEDEWRKIFPNEVSKLNIDTIKFTELPNVLKSIQYKRGVLAYEDWEVLVPEAYLPEIQKFAEKVVTNKEPKVYLCIFKLDDILAPNVKILKTSFYILGTEEGLVLLFHEINTNISFQTQYSFEDWVIFHPSPIKPIYRPELWLRDKQHTSLYKDKLVSKNGIYGNVVVYQIPELIPNPPLYKYPKEEEVIAPVEQWKSVPEKLKALEEMRKNQLITDEEYNRKKTELLKEF</sequence>
<dbReference type="NCBIfam" id="NF047484">
    <property type="entry name" value="LA1326_LA4305"/>
    <property type="match status" value="1"/>
</dbReference>
<name>R8ZZM7_9LEPT</name>